<evidence type="ECO:0000313" key="3">
    <source>
        <dbReference type="Proteomes" id="UP001054837"/>
    </source>
</evidence>
<keyword evidence="1" id="KW-0732">Signal</keyword>
<feature type="chain" id="PRO_5043921208" description="Secreted protein" evidence="1">
    <location>
        <begin position="20"/>
        <end position="225"/>
    </location>
</feature>
<comment type="caution">
    <text evidence="2">The sequence shown here is derived from an EMBL/GenBank/DDBJ whole genome shotgun (WGS) entry which is preliminary data.</text>
</comment>
<proteinExistence type="predicted"/>
<protein>
    <recommendedName>
        <fullName evidence="4">Secreted protein</fullName>
    </recommendedName>
</protein>
<dbReference type="InterPro" id="IPR043070">
    <property type="entry name" value="Spidroin_repeat"/>
</dbReference>
<name>A0AAV4Q096_9ARAC</name>
<dbReference type="Proteomes" id="UP001054837">
    <property type="component" value="Unassembled WGS sequence"/>
</dbReference>
<reference evidence="2 3" key="1">
    <citation type="submission" date="2021-06" db="EMBL/GenBank/DDBJ databases">
        <title>Caerostris darwini draft genome.</title>
        <authorList>
            <person name="Kono N."/>
            <person name="Arakawa K."/>
        </authorList>
    </citation>
    <scope>NUCLEOTIDE SEQUENCE [LARGE SCALE GENOMIC DNA]</scope>
</reference>
<dbReference type="AlphaFoldDB" id="A0AAV4Q096"/>
<evidence type="ECO:0008006" key="4">
    <source>
        <dbReference type="Google" id="ProtNLM"/>
    </source>
</evidence>
<keyword evidence="3" id="KW-1185">Reference proteome</keyword>
<evidence type="ECO:0000256" key="1">
    <source>
        <dbReference type="SAM" id="SignalP"/>
    </source>
</evidence>
<dbReference type="EMBL" id="BPLQ01003731">
    <property type="protein sequence ID" value="GIY02734.1"/>
    <property type="molecule type" value="Genomic_DNA"/>
</dbReference>
<feature type="signal peptide" evidence="1">
    <location>
        <begin position="1"/>
        <end position="19"/>
    </location>
</feature>
<organism evidence="2 3">
    <name type="scientific">Caerostris darwini</name>
    <dbReference type="NCBI Taxonomy" id="1538125"/>
    <lineage>
        <taxon>Eukaryota</taxon>
        <taxon>Metazoa</taxon>
        <taxon>Ecdysozoa</taxon>
        <taxon>Arthropoda</taxon>
        <taxon>Chelicerata</taxon>
        <taxon>Arachnida</taxon>
        <taxon>Araneae</taxon>
        <taxon>Araneomorphae</taxon>
        <taxon>Entelegynae</taxon>
        <taxon>Araneoidea</taxon>
        <taxon>Araneidae</taxon>
        <taxon>Caerostris</taxon>
    </lineage>
</organism>
<sequence length="225" mass="24827">MSRIFLIIFLIAGVEIAFATQLSGIEGIPSPFLSVFGTPFLTGSSATCQSECNAKTIFTSTLINAILSSKLATDALDYSDITPSVFREYYCKYIASILKKFKVPSAEIFAKLTVDPITDDCGALSQPIVMQVYANTIVEVLCNEGILNLDNAAILALAYCNELETSAIRLCKRNDLQSKMEAVLQSFCNFLKSLDLFTTDKLPDIVFCFRKEVKFAANLLRKNIH</sequence>
<dbReference type="Gene3D" id="1.10.274.60">
    <property type="entry name" value="Spidroin, repetitive domain"/>
    <property type="match status" value="1"/>
</dbReference>
<gene>
    <name evidence="2" type="ORF">CDAR_188621</name>
</gene>
<evidence type="ECO:0000313" key="2">
    <source>
        <dbReference type="EMBL" id="GIY02734.1"/>
    </source>
</evidence>
<accession>A0AAV4Q096</accession>